<keyword evidence="3" id="KW-1185">Reference proteome</keyword>
<dbReference type="AlphaFoldDB" id="A0A9W7SKC0"/>
<name>A0A9W7SKC0_9PEZI</name>
<dbReference type="EMBL" id="RIBY02002345">
    <property type="protein sequence ID" value="KAH9818541.1"/>
    <property type="molecule type" value="Genomic_DNA"/>
</dbReference>
<protein>
    <submittedName>
        <fullName evidence="2">Uncharacterized protein</fullName>
    </submittedName>
</protein>
<accession>A0A9W7SKC0</accession>
<gene>
    <name evidence="2" type="ORF">Tdes44962_MAKER05306</name>
</gene>
<evidence type="ECO:0000256" key="1">
    <source>
        <dbReference type="SAM" id="MobiDB-lite"/>
    </source>
</evidence>
<dbReference type="Proteomes" id="UP001138500">
    <property type="component" value="Unassembled WGS sequence"/>
</dbReference>
<feature type="region of interest" description="Disordered" evidence="1">
    <location>
        <begin position="1"/>
        <end position="128"/>
    </location>
</feature>
<proteinExistence type="predicted"/>
<evidence type="ECO:0000313" key="3">
    <source>
        <dbReference type="Proteomes" id="UP001138500"/>
    </source>
</evidence>
<organism evidence="2 3">
    <name type="scientific">Teratosphaeria destructans</name>
    <dbReference type="NCBI Taxonomy" id="418781"/>
    <lineage>
        <taxon>Eukaryota</taxon>
        <taxon>Fungi</taxon>
        <taxon>Dikarya</taxon>
        <taxon>Ascomycota</taxon>
        <taxon>Pezizomycotina</taxon>
        <taxon>Dothideomycetes</taxon>
        <taxon>Dothideomycetidae</taxon>
        <taxon>Mycosphaerellales</taxon>
        <taxon>Teratosphaeriaceae</taxon>
        <taxon>Teratosphaeria</taxon>
    </lineage>
</organism>
<evidence type="ECO:0000313" key="2">
    <source>
        <dbReference type="EMBL" id="KAH9818541.1"/>
    </source>
</evidence>
<reference evidence="2 3" key="1">
    <citation type="journal article" date="2018" name="IMA Fungus">
        <title>IMA Genome-F 10: Nine draft genome sequences of Claviceps purpurea s.lat., including C. arundinis, C. humidiphila, and C. cf. spartinae, pseudomolecules for the pitch canker pathogen Fusarium circinatum, draft genome of Davidsoniella eucalypti, Grosmannia galeiformis, Quambalaria eucalypti, and Teratosphaeria destructans.</title>
        <authorList>
            <person name="Wingfield B.D."/>
            <person name="Liu M."/>
            <person name="Nguyen H.D."/>
            <person name="Lane F.A."/>
            <person name="Morgan S.W."/>
            <person name="De Vos L."/>
            <person name="Wilken P.M."/>
            <person name="Duong T.A."/>
            <person name="Aylward J."/>
            <person name="Coetzee M.P."/>
            <person name="Dadej K."/>
            <person name="De Beer Z.W."/>
            <person name="Findlay W."/>
            <person name="Havenga M."/>
            <person name="Kolarik M."/>
            <person name="Menzies J.G."/>
            <person name="Naidoo K."/>
            <person name="Pochopski O."/>
            <person name="Shoukouhi P."/>
            <person name="Santana Q.C."/>
            <person name="Seifert K.A."/>
            <person name="Soal N."/>
            <person name="Steenkamp E.T."/>
            <person name="Tatham C.T."/>
            <person name="van der Nest M.A."/>
            <person name="Wingfield M.J."/>
        </authorList>
    </citation>
    <scope>NUCLEOTIDE SEQUENCE [LARGE SCALE GENOMIC DNA]</scope>
    <source>
        <strain evidence="2">CMW44962</strain>
    </source>
</reference>
<comment type="caution">
    <text evidence="2">The sequence shown here is derived from an EMBL/GenBank/DDBJ whole genome shotgun (WGS) entry which is preliminary data.</text>
</comment>
<sequence>MAPPASSCPLEAQTEQDHDPITNGFAAFDFGLDNHADTNEEPVLDTTQLDHPYQTHPPPTPTSPSYIDSDRSSTLLDSPAGTDVSSADEDDDDPPPRHPAGRLLRPVSFASSEDASWDGPRRSRQRRRRDDLGMWVARGQGLHAGCYVPTGIGVAVARVDPEVVWGRGNGMGRDGCEEGRLR</sequence>
<reference evidence="2 3" key="2">
    <citation type="journal article" date="2021" name="Curr. Genet.">
        <title>Genetic response to nitrogen starvation in the aggressive Eucalyptus foliar pathogen Teratosphaeria destructans.</title>
        <authorList>
            <person name="Havenga M."/>
            <person name="Wingfield B.D."/>
            <person name="Wingfield M.J."/>
            <person name="Dreyer L.L."/>
            <person name="Roets F."/>
            <person name="Aylward J."/>
        </authorList>
    </citation>
    <scope>NUCLEOTIDE SEQUENCE [LARGE SCALE GENOMIC DNA]</scope>
    <source>
        <strain evidence="2">CMW44962</strain>
    </source>
</reference>